<dbReference type="Pfam" id="PF13489">
    <property type="entry name" value="Methyltransf_23"/>
    <property type="match status" value="1"/>
</dbReference>
<accession>A0A4R3LEA5</accession>
<dbReference type="GO" id="GO:0008168">
    <property type="term" value="F:methyltransferase activity"/>
    <property type="evidence" value="ECO:0007669"/>
    <property type="project" value="UniProtKB-KW"/>
</dbReference>
<sequence>MDQVRLRLANWLLKGLRRKAAGDDPYHRTFAQFRQMVLDSTNPAVLEIGSRNVSGHNGRERFPGVTDYTGVDIHPGEYVDVVSDAHQLGKAFPEKRFDFVYSISVFEHLMFPWKAAMEINEILKPGGHVFVATHPAWITHELPWDFWRFLHHSAHCMFNPVTGFEVVTVSEGLPARMFSLVRDAATRPMHLFEMHQGIAIIARKVGDYDRTRLRWDLVPADVTDSIYPRAAVDS</sequence>
<protein>
    <submittedName>
        <fullName evidence="1">Methyltransferase family protein</fullName>
    </submittedName>
</protein>
<dbReference type="Gene3D" id="3.40.50.150">
    <property type="entry name" value="Vaccinia Virus protein VP39"/>
    <property type="match status" value="1"/>
</dbReference>
<dbReference type="SUPFAM" id="SSF53335">
    <property type="entry name" value="S-adenosyl-L-methionine-dependent methyltransferases"/>
    <property type="match status" value="1"/>
</dbReference>
<evidence type="ECO:0000313" key="2">
    <source>
        <dbReference type="Proteomes" id="UP000294599"/>
    </source>
</evidence>
<organism evidence="1 2">
    <name type="scientific">Pseudofulvimonas gallinarii</name>
    <dbReference type="NCBI Taxonomy" id="634155"/>
    <lineage>
        <taxon>Bacteria</taxon>
        <taxon>Pseudomonadati</taxon>
        <taxon>Pseudomonadota</taxon>
        <taxon>Gammaproteobacteria</taxon>
        <taxon>Lysobacterales</taxon>
        <taxon>Rhodanobacteraceae</taxon>
        <taxon>Pseudofulvimonas</taxon>
    </lineage>
</organism>
<evidence type="ECO:0000313" key="1">
    <source>
        <dbReference type="EMBL" id="TCS98232.1"/>
    </source>
</evidence>
<dbReference type="AlphaFoldDB" id="A0A4R3LEA5"/>
<dbReference type="Proteomes" id="UP000294599">
    <property type="component" value="Unassembled WGS sequence"/>
</dbReference>
<keyword evidence="1" id="KW-0808">Transferase</keyword>
<dbReference type="InterPro" id="IPR029063">
    <property type="entry name" value="SAM-dependent_MTases_sf"/>
</dbReference>
<keyword evidence="1" id="KW-0489">Methyltransferase</keyword>
<name>A0A4R3LEA5_9GAMM</name>
<comment type="caution">
    <text evidence="1">The sequence shown here is derived from an EMBL/GenBank/DDBJ whole genome shotgun (WGS) entry which is preliminary data.</text>
</comment>
<dbReference type="EMBL" id="SMAF01000009">
    <property type="protein sequence ID" value="TCS98232.1"/>
    <property type="molecule type" value="Genomic_DNA"/>
</dbReference>
<reference evidence="1 2" key="1">
    <citation type="submission" date="2019-03" db="EMBL/GenBank/DDBJ databases">
        <title>Genomic Encyclopedia of Type Strains, Phase IV (KMG-IV): sequencing the most valuable type-strain genomes for metagenomic binning, comparative biology and taxonomic classification.</title>
        <authorList>
            <person name="Goeker M."/>
        </authorList>
    </citation>
    <scope>NUCLEOTIDE SEQUENCE [LARGE SCALE GENOMIC DNA]</scope>
    <source>
        <strain evidence="1 2">DSM 21944</strain>
    </source>
</reference>
<proteinExistence type="predicted"/>
<dbReference type="GO" id="GO:0032259">
    <property type="term" value="P:methylation"/>
    <property type="evidence" value="ECO:0007669"/>
    <property type="project" value="UniProtKB-KW"/>
</dbReference>
<keyword evidence="2" id="KW-1185">Reference proteome</keyword>
<dbReference type="CDD" id="cd02440">
    <property type="entry name" value="AdoMet_MTases"/>
    <property type="match status" value="1"/>
</dbReference>
<gene>
    <name evidence="1" type="ORF">EDC25_10985</name>
</gene>